<accession>A0A1I1AKG6</accession>
<dbReference type="AlphaFoldDB" id="A0A1I1AKG6"/>
<dbReference type="EMBL" id="FOJW01000023">
    <property type="protein sequence ID" value="SFB38509.1"/>
    <property type="molecule type" value="Genomic_DNA"/>
</dbReference>
<dbReference type="STRING" id="237679.SAMN04488072_1239"/>
<dbReference type="Proteomes" id="UP000198642">
    <property type="component" value="Unassembled WGS sequence"/>
</dbReference>
<protein>
    <submittedName>
        <fullName evidence="3">Aldehyde dehydrogenase family protein</fullName>
    </submittedName>
</protein>
<dbReference type="InterPro" id="IPR016161">
    <property type="entry name" value="Ald_DH/histidinol_DH"/>
</dbReference>
<dbReference type="InterPro" id="IPR016162">
    <property type="entry name" value="Ald_DH_N"/>
</dbReference>
<dbReference type="SUPFAM" id="SSF53720">
    <property type="entry name" value="ALDH-like"/>
    <property type="match status" value="1"/>
</dbReference>
<evidence type="ECO:0000256" key="1">
    <source>
        <dbReference type="ARBA" id="ARBA00023002"/>
    </source>
</evidence>
<dbReference type="Pfam" id="PF00171">
    <property type="entry name" value="Aldedh"/>
    <property type="match status" value="1"/>
</dbReference>
<evidence type="ECO:0000313" key="3">
    <source>
        <dbReference type="EMBL" id="SFB38509.1"/>
    </source>
</evidence>
<evidence type="ECO:0000259" key="2">
    <source>
        <dbReference type="Pfam" id="PF00171"/>
    </source>
</evidence>
<dbReference type="InterPro" id="IPR015590">
    <property type="entry name" value="Aldehyde_DH_dom"/>
</dbReference>
<name>A0A1I1AKG6_9BACI</name>
<dbReference type="PANTHER" id="PTHR11699">
    <property type="entry name" value="ALDEHYDE DEHYDROGENASE-RELATED"/>
    <property type="match status" value="1"/>
</dbReference>
<sequence>MEAAERSHLIYKFADLLEENREELAQLEALDNGKPYEVALEDDVDGTIQHFRYYAGWATKITGKTVNVSRLF</sequence>
<feature type="domain" description="Aldehyde dehydrogenase" evidence="2">
    <location>
        <begin position="1"/>
        <end position="68"/>
    </location>
</feature>
<evidence type="ECO:0000313" key="4">
    <source>
        <dbReference type="Proteomes" id="UP000198642"/>
    </source>
</evidence>
<proteinExistence type="predicted"/>
<gene>
    <name evidence="3" type="ORF">SAMN04488072_1239</name>
</gene>
<dbReference type="Gene3D" id="3.40.605.10">
    <property type="entry name" value="Aldehyde Dehydrogenase, Chain A, domain 1"/>
    <property type="match status" value="1"/>
</dbReference>
<reference evidence="3 4" key="1">
    <citation type="submission" date="2016-10" db="EMBL/GenBank/DDBJ databases">
        <authorList>
            <person name="de Groot N.N."/>
        </authorList>
    </citation>
    <scope>NUCLEOTIDE SEQUENCE [LARGE SCALE GENOMIC DNA]</scope>
    <source>
        <strain evidence="3 4">CGMCC 1.3702</strain>
    </source>
</reference>
<keyword evidence="1" id="KW-0560">Oxidoreductase</keyword>
<dbReference type="GO" id="GO:0016491">
    <property type="term" value="F:oxidoreductase activity"/>
    <property type="evidence" value="ECO:0007669"/>
    <property type="project" value="UniProtKB-KW"/>
</dbReference>
<keyword evidence="4" id="KW-1185">Reference proteome</keyword>
<organism evidence="3 4">
    <name type="scientific">Lentibacillus halodurans</name>
    <dbReference type="NCBI Taxonomy" id="237679"/>
    <lineage>
        <taxon>Bacteria</taxon>
        <taxon>Bacillati</taxon>
        <taxon>Bacillota</taxon>
        <taxon>Bacilli</taxon>
        <taxon>Bacillales</taxon>
        <taxon>Bacillaceae</taxon>
        <taxon>Lentibacillus</taxon>
    </lineage>
</organism>